<gene>
    <name evidence="14" type="ORF">PTSG_04442</name>
</gene>
<dbReference type="PANTHER" id="PTHR43394">
    <property type="entry name" value="ATP-DEPENDENT PERMEASE MDL1, MITOCHONDRIAL"/>
    <property type="match status" value="1"/>
</dbReference>
<dbReference type="PROSITE" id="PS50929">
    <property type="entry name" value="ABC_TM1F"/>
    <property type="match status" value="2"/>
</dbReference>
<dbReference type="Proteomes" id="UP000007799">
    <property type="component" value="Unassembled WGS sequence"/>
</dbReference>
<evidence type="ECO:0000256" key="6">
    <source>
        <dbReference type="ARBA" id="ARBA00022741"/>
    </source>
</evidence>
<evidence type="ECO:0000256" key="11">
    <source>
        <dbReference type="SAM" id="Phobius"/>
    </source>
</evidence>
<keyword evidence="6" id="KW-0547">Nucleotide-binding</keyword>
<feature type="domain" description="ABC transporter" evidence="12">
    <location>
        <begin position="1034"/>
        <end position="1224"/>
    </location>
</feature>
<dbReference type="InterPro" id="IPR039421">
    <property type="entry name" value="Type_1_exporter"/>
</dbReference>
<feature type="transmembrane region" description="Helical" evidence="11">
    <location>
        <begin position="977"/>
        <end position="997"/>
    </location>
</feature>
<dbReference type="GeneID" id="16075118"/>
<dbReference type="SUPFAM" id="SSF90123">
    <property type="entry name" value="ABC transporter transmembrane region"/>
    <property type="match status" value="2"/>
</dbReference>
<feature type="domain" description="ABC transmembrane type-1" evidence="13">
    <location>
        <begin position="51"/>
        <end position="337"/>
    </location>
</feature>
<dbReference type="OrthoDB" id="6500128at2759"/>
<proteinExistence type="inferred from homology"/>
<dbReference type="InterPro" id="IPR003439">
    <property type="entry name" value="ABC_transporter-like_ATP-bd"/>
</dbReference>
<feature type="transmembrane region" description="Helical" evidence="11">
    <location>
        <begin position="861"/>
        <end position="879"/>
    </location>
</feature>
<dbReference type="FunFam" id="3.40.50.300:FF:000913">
    <property type="entry name" value="ABC multidrug transporter SitT"/>
    <property type="match status" value="1"/>
</dbReference>
<feature type="transmembrane region" description="Helical" evidence="11">
    <location>
        <begin position="196"/>
        <end position="217"/>
    </location>
</feature>
<dbReference type="InterPro" id="IPR003593">
    <property type="entry name" value="AAA+_ATPase"/>
</dbReference>
<dbReference type="Gene3D" id="3.40.50.300">
    <property type="entry name" value="P-loop containing nucleotide triphosphate hydrolases"/>
    <property type="match status" value="2"/>
</dbReference>
<dbReference type="InterPro" id="IPR036640">
    <property type="entry name" value="ABC1_TM_sf"/>
</dbReference>
<evidence type="ECO:0000256" key="5">
    <source>
        <dbReference type="ARBA" id="ARBA00022737"/>
    </source>
</evidence>
<dbReference type="KEGG" id="sre:PTSG_04442"/>
<sequence length="1224" mass="132499">MSDKDARDAEVSQVHEDDSNNDDSQQAPTMKPVGYFELYRFADALDWVFIVVGSICALVHGSLTPAFVVFFGDVIDSFSATADQSKLLDSVADASVIIMYLSCGAAVTSYVQVAAFTLAAERQSLRIRKLYFKALVRQEMAWYDQQKTGALSSRISSDVPQIQEALGDKVASFLQFLGMFLAGYVVGFVYGWKLTLVTTGMVPLIAIGSAIMGKYIAQASSGGQGFYAAAGSVADEVIRMIRTVIAFDTQDREVERYHKELEGACKAGERGGLIQGCGVGFTLMLTFLTYAVAFWFGSYLVGEEELTTGQVLTVFFSVIIAATSIGQATPNIKVMAAGRGAARAIFDIIDRPSEIDSLSEEGTVPSKLTGHIRFKDVDFTYPTRPDEQILHKLNIEVKPQETVALVGASGCGKSTTVAMLERFYDPTAGSIELDGTDIRKLNIQWLRSQIGLVSQTPVLFPTTIADNIALGKDDATEHEVHSAARMANAHDFIMALPDGYNTMVGDSGTQLSGGQRQRIAIARALIKAPNILLLDEATSALDNESEAIVKEALDRASTGRTTIMIAHRLSTVFSADKIVVIDHGRVVEAGSPQELLDQQGAFYRMVQAQHGHSGDDNGSSANKNANLRGRMSLDAGKAASKLLTEELDMSDSSKPAALANASSSLSSAQNTKAVEVKLTADMDESGDNDSEEAPKVDRSMVGWAFELNRKELPQLLSGSTCAALEGLLSAANAVLLAELVGVLNDDNSQKRVNAFAGAFVGMAVLMFFVQVGKFHFLAIAGERLTMRLRDMVFRVMVSKSAGWYDDPRHSRGILTTRLSSDASAVRGALGDQLGVAVRIAFTVIGCMTAACIYCWRVALVVLATFPIIILSASIEYKLISGFSTGKAFERSGKFASLAVEEVRTVASLGRLDTFVQDYAHTLEAPAAIMRRKAHIQGLVFGFFEFSVFSVWALGFWYGSRIVDNGHCTFNHMFAAQVSIIFMGVLTGQASALAPSAAKAKQAAGRLYTMIETHKEEQEAEAEKKYVRPEITGRVEFKDVDFVYPTRPDAQVLSKLNLSVEAGKTIALVGQSGCGKSTMISLIERFYSPVGGKILVDGVDAEKIDPGHLRKHIALVTQQPELFASSIKENIAYGIPEDVPMERIEDAARKANAYDFIQEFQDKFDTLVGEKGAQLSGGQRQRIAVARALVRADDIKILLLDEASAALDTKSEMLVHEALDRTIVI</sequence>
<feature type="domain" description="ABC transmembrane type-1" evidence="13">
    <location>
        <begin position="721"/>
        <end position="998"/>
    </location>
</feature>
<feature type="transmembrane region" description="Helical" evidence="11">
    <location>
        <begin position="276"/>
        <end position="297"/>
    </location>
</feature>
<evidence type="ECO:0000259" key="12">
    <source>
        <dbReference type="PROSITE" id="PS50893"/>
    </source>
</evidence>
<comment type="subcellular location">
    <subcellularLocation>
        <location evidence="1">Membrane</location>
        <topology evidence="1">Multi-pass membrane protein</topology>
    </subcellularLocation>
</comment>
<feature type="transmembrane region" description="Helical" evidence="11">
    <location>
        <begin position="47"/>
        <end position="71"/>
    </location>
</feature>
<evidence type="ECO:0000256" key="7">
    <source>
        <dbReference type="ARBA" id="ARBA00022840"/>
    </source>
</evidence>
<feature type="transmembrane region" description="Helical" evidence="11">
    <location>
        <begin position="170"/>
        <end position="190"/>
    </location>
</feature>
<organism evidence="15">
    <name type="scientific">Salpingoeca rosetta (strain ATCC 50818 / BSB-021)</name>
    <dbReference type="NCBI Taxonomy" id="946362"/>
    <lineage>
        <taxon>Eukaryota</taxon>
        <taxon>Choanoflagellata</taxon>
        <taxon>Craspedida</taxon>
        <taxon>Salpingoecidae</taxon>
        <taxon>Salpingoeca</taxon>
    </lineage>
</organism>
<keyword evidence="9 11" id="KW-0472">Membrane</keyword>
<dbReference type="RefSeq" id="XP_004994537.1">
    <property type="nucleotide sequence ID" value="XM_004994480.1"/>
</dbReference>
<keyword evidence="8 11" id="KW-1133">Transmembrane helix</keyword>
<feature type="transmembrane region" description="Helical" evidence="11">
    <location>
        <begin position="309"/>
        <end position="329"/>
    </location>
</feature>
<keyword evidence="15" id="KW-1185">Reference proteome</keyword>
<evidence type="ECO:0000313" key="15">
    <source>
        <dbReference type="Proteomes" id="UP000007799"/>
    </source>
</evidence>
<dbReference type="eggNOG" id="KOG0055">
    <property type="taxonomic scope" value="Eukaryota"/>
</dbReference>
<evidence type="ECO:0000256" key="3">
    <source>
        <dbReference type="ARBA" id="ARBA00022448"/>
    </source>
</evidence>
<evidence type="ECO:0000256" key="2">
    <source>
        <dbReference type="ARBA" id="ARBA00007577"/>
    </source>
</evidence>
<keyword evidence="4 11" id="KW-0812">Transmembrane</keyword>
<dbReference type="SMART" id="SM00382">
    <property type="entry name" value="AAA"/>
    <property type="match status" value="2"/>
</dbReference>
<reference evidence="14" key="1">
    <citation type="submission" date="2009-08" db="EMBL/GenBank/DDBJ databases">
        <title>Annotation of Salpingoeca rosetta.</title>
        <authorList>
            <consortium name="The Broad Institute Genome Sequencing Platform"/>
            <person name="Russ C."/>
            <person name="Cuomo C."/>
            <person name="Burger G."/>
            <person name="Gray M.W."/>
            <person name="Holland P.W.H."/>
            <person name="King N."/>
            <person name="Lang F.B.F."/>
            <person name="Roger A.J."/>
            <person name="Ruiz-Trillo I."/>
            <person name="Young S.K."/>
            <person name="Zeng Q."/>
            <person name="Gargeya S."/>
            <person name="Alvarado L."/>
            <person name="Berlin A."/>
            <person name="Chapman S.B."/>
            <person name="Chen Z."/>
            <person name="Freedman E."/>
            <person name="Gellesch M."/>
            <person name="Goldberg J."/>
            <person name="Griggs A."/>
            <person name="Gujja S."/>
            <person name="Heilman E."/>
            <person name="Heiman D."/>
            <person name="Howarth C."/>
            <person name="Mehta T."/>
            <person name="Neiman D."/>
            <person name="Pearson M."/>
            <person name="Roberts A."/>
            <person name="Saif S."/>
            <person name="Shea T."/>
            <person name="Shenoy N."/>
            <person name="Sisk P."/>
            <person name="Stolte C."/>
            <person name="Sykes S."/>
            <person name="White J."/>
            <person name="Yandava C."/>
            <person name="Haas B."/>
            <person name="Nusbaum C."/>
            <person name="Birren B."/>
        </authorList>
    </citation>
    <scope>NUCLEOTIDE SEQUENCE [LARGE SCALE GENOMIC DNA]</scope>
    <source>
        <strain evidence="14">ATCC 50818</strain>
    </source>
</reference>
<dbReference type="CDD" id="cd18578">
    <property type="entry name" value="ABC_6TM_Pgp_ABCB1_D2_like"/>
    <property type="match status" value="1"/>
</dbReference>
<evidence type="ECO:0000313" key="14">
    <source>
        <dbReference type="EMBL" id="EGD72714.1"/>
    </source>
</evidence>
<dbReference type="EMBL" id="GL832964">
    <property type="protein sequence ID" value="EGD72714.1"/>
    <property type="molecule type" value="Genomic_DNA"/>
</dbReference>
<feature type="domain" description="ABC transporter" evidence="12">
    <location>
        <begin position="372"/>
        <end position="608"/>
    </location>
</feature>
<dbReference type="CDD" id="cd18577">
    <property type="entry name" value="ABC_6TM_Pgp_ABCB1_D1_like"/>
    <property type="match status" value="1"/>
</dbReference>
<dbReference type="InterPro" id="IPR027417">
    <property type="entry name" value="P-loop_NTPase"/>
</dbReference>
<comment type="similarity">
    <text evidence="2">Belongs to the ABC transporter superfamily. ABCB family. Multidrug resistance exporter (TC 3.A.1.201) subfamily.</text>
</comment>
<feature type="compositionally biased region" description="Basic and acidic residues" evidence="10">
    <location>
        <begin position="1"/>
        <end position="18"/>
    </location>
</feature>
<dbReference type="GO" id="GO:0016887">
    <property type="term" value="F:ATP hydrolysis activity"/>
    <property type="evidence" value="ECO:0007669"/>
    <property type="project" value="InterPro"/>
</dbReference>
<accession>F2U8K6</accession>
<dbReference type="PROSITE" id="PS50893">
    <property type="entry name" value="ABC_TRANSPORTER_2"/>
    <property type="match status" value="2"/>
</dbReference>
<feature type="transmembrane region" description="Helical" evidence="11">
    <location>
        <begin position="755"/>
        <end position="779"/>
    </location>
</feature>
<dbReference type="Pfam" id="PF00005">
    <property type="entry name" value="ABC_tran"/>
    <property type="match status" value="2"/>
</dbReference>
<dbReference type="GO" id="GO:0015421">
    <property type="term" value="F:ABC-type oligopeptide transporter activity"/>
    <property type="evidence" value="ECO:0007669"/>
    <property type="project" value="TreeGrafter"/>
</dbReference>
<dbReference type="GO" id="GO:0005524">
    <property type="term" value="F:ATP binding"/>
    <property type="evidence" value="ECO:0007669"/>
    <property type="project" value="UniProtKB-KW"/>
</dbReference>
<evidence type="ECO:0000256" key="10">
    <source>
        <dbReference type="SAM" id="MobiDB-lite"/>
    </source>
</evidence>
<dbReference type="AlphaFoldDB" id="F2U8K6"/>
<dbReference type="FunFam" id="1.20.1560.10:FF:000018">
    <property type="entry name" value="ATP-binding cassette subfamily B member 11"/>
    <property type="match status" value="1"/>
</dbReference>
<dbReference type="InterPro" id="IPR011527">
    <property type="entry name" value="ABC1_TM_dom"/>
</dbReference>
<evidence type="ECO:0000259" key="13">
    <source>
        <dbReference type="PROSITE" id="PS50929"/>
    </source>
</evidence>
<dbReference type="OMA" id="YEMCLGQ"/>
<dbReference type="InParanoid" id="F2U8K6"/>
<dbReference type="Gene3D" id="1.20.1560.10">
    <property type="entry name" value="ABC transporter type 1, transmembrane domain"/>
    <property type="match status" value="2"/>
</dbReference>
<dbReference type="PANTHER" id="PTHR43394:SF27">
    <property type="entry name" value="ATP-DEPENDENT TRANSLOCASE ABCB1-LIKE"/>
    <property type="match status" value="1"/>
</dbReference>
<keyword evidence="5" id="KW-0677">Repeat</keyword>
<dbReference type="CDD" id="cd03249">
    <property type="entry name" value="ABC_MTABC3_MDL1_MDL2"/>
    <property type="match status" value="1"/>
</dbReference>
<dbReference type="Pfam" id="PF00664">
    <property type="entry name" value="ABC_membrane"/>
    <property type="match status" value="2"/>
</dbReference>
<feature type="transmembrane region" description="Helical" evidence="11">
    <location>
        <begin position="938"/>
        <end position="957"/>
    </location>
</feature>
<protein>
    <submittedName>
        <fullName evidence="14">p-glycoprotein</fullName>
    </submittedName>
</protein>
<feature type="region of interest" description="Disordered" evidence="10">
    <location>
        <begin position="1"/>
        <end position="28"/>
    </location>
</feature>
<dbReference type="STRING" id="946362.F2U8K6"/>
<evidence type="ECO:0000256" key="8">
    <source>
        <dbReference type="ARBA" id="ARBA00022989"/>
    </source>
</evidence>
<keyword evidence="7" id="KW-0067">ATP-binding</keyword>
<dbReference type="FunFam" id="3.40.50.300:FF:000205">
    <property type="entry name" value="ABC transporter B family member 4"/>
    <property type="match status" value="1"/>
</dbReference>
<keyword evidence="3" id="KW-0813">Transport</keyword>
<name>F2U8K6_SALR5</name>
<feature type="transmembrane region" description="Helical" evidence="11">
    <location>
        <begin position="715"/>
        <end position="735"/>
    </location>
</feature>
<feature type="transmembrane region" description="Helical" evidence="11">
    <location>
        <begin position="97"/>
        <end position="120"/>
    </location>
</feature>
<dbReference type="GO" id="GO:0090374">
    <property type="term" value="P:oligopeptide export from mitochondrion"/>
    <property type="evidence" value="ECO:0007669"/>
    <property type="project" value="TreeGrafter"/>
</dbReference>
<dbReference type="GO" id="GO:0005743">
    <property type="term" value="C:mitochondrial inner membrane"/>
    <property type="evidence" value="ECO:0007669"/>
    <property type="project" value="TreeGrafter"/>
</dbReference>
<evidence type="ECO:0000256" key="4">
    <source>
        <dbReference type="ARBA" id="ARBA00022692"/>
    </source>
</evidence>
<dbReference type="SUPFAM" id="SSF52540">
    <property type="entry name" value="P-loop containing nucleoside triphosphate hydrolases"/>
    <property type="match status" value="2"/>
</dbReference>
<dbReference type="PROSITE" id="PS00211">
    <property type="entry name" value="ABC_TRANSPORTER_1"/>
    <property type="match status" value="2"/>
</dbReference>
<evidence type="ECO:0000256" key="1">
    <source>
        <dbReference type="ARBA" id="ARBA00004141"/>
    </source>
</evidence>
<dbReference type="FunCoup" id="F2U8K6">
    <property type="interactions" value="199"/>
</dbReference>
<evidence type="ECO:0000256" key="9">
    <source>
        <dbReference type="ARBA" id="ARBA00023136"/>
    </source>
</evidence>
<dbReference type="InterPro" id="IPR017871">
    <property type="entry name" value="ABC_transporter-like_CS"/>
</dbReference>